<dbReference type="InterPro" id="IPR027424">
    <property type="entry name" value="Glucose_Oxidase_domain_2"/>
</dbReference>
<feature type="chain" id="PRO_5002236209" description="glucose oxidase" evidence="13">
    <location>
        <begin position="19"/>
        <end position="700"/>
    </location>
</feature>
<feature type="region of interest" description="Disordered" evidence="12">
    <location>
        <begin position="639"/>
        <end position="679"/>
    </location>
</feature>
<dbReference type="GO" id="GO:0046562">
    <property type="term" value="F:beta-D-glucose oxidase activity"/>
    <property type="evidence" value="ECO:0007669"/>
    <property type="project" value="UniProtKB-EC"/>
</dbReference>
<keyword evidence="4" id="KW-0964">Secreted</keyword>
<evidence type="ECO:0000256" key="2">
    <source>
        <dbReference type="ARBA" id="ARBA00004191"/>
    </source>
</evidence>
<dbReference type="PROSITE" id="PS00624">
    <property type="entry name" value="GMC_OXRED_2"/>
    <property type="match status" value="1"/>
</dbReference>
<evidence type="ECO:0000313" key="16">
    <source>
        <dbReference type="Proteomes" id="UP000054302"/>
    </source>
</evidence>
<dbReference type="Proteomes" id="UP000054302">
    <property type="component" value="Unassembled WGS sequence"/>
</dbReference>
<evidence type="ECO:0000259" key="14">
    <source>
        <dbReference type="PROSITE" id="PS00624"/>
    </source>
</evidence>
<dbReference type="Pfam" id="PF00732">
    <property type="entry name" value="GMC_oxred_N"/>
    <property type="match status" value="1"/>
</dbReference>
<dbReference type="SUPFAM" id="SSF54373">
    <property type="entry name" value="FAD-linked reductases, C-terminal domain"/>
    <property type="match status" value="1"/>
</dbReference>
<evidence type="ECO:0000256" key="6">
    <source>
        <dbReference type="ARBA" id="ARBA00022827"/>
    </source>
</evidence>
<dbReference type="Pfam" id="PF05199">
    <property type="entry name" value="GMC_oxred_C"/>
    <property type="match status" value="1"/>
</dbReference>
<dbReference type="STRING" id="212818.A0A0D1WNP2"/>
<evidence type="ECO:0000256" key="11">
    <source>
        <dbReference type="PIRSR" id="PIRSR000137-2"/>
    </source>
</evidence>
<evidence type="ECO:0000256" key="13">
    <source>
        <dbReference type="SAM" id="SignalP"/>
    </source>
</evidence>
<feature type="signal peptide" evidence="13">
    <location>
        <begin position="1"/>
        <end position="18"/>
    </location>
</feature>
<dbReference type="EMBL" id="KN847524">
    <property type="protein sequence ID" value="KIV90650.1"/>
    <property type="molecule type" value="Genomic_DNA"/>
</dbReference>
<dbReference type="InterPro" id="IPR000172">
    <property type="entry name" value="GMC_OxRdtase_N"/>
</dbReference>
<dbReference type="PIRSF" id="PIRSF000137">
    <property type="entry name" value="Alcohol_oxidase"/>
    <property type="match status" value="1"/>
</dbReference>
<dbReference type="Gene3D" id="3.30.560.10">
    <property type="entry name" value="Glucose Oxidase, domain 3"/>
    <property type="match status" value="1"/>
</dbReference>
<dbReference type="Gene3D" id="3.50.50.60">
    <property type="entry name" value="FAD/NAD(P)-binding domain"/>
    <property type="match status" value="1"/>
</dbReference>
<dbReference type="AlphaFoldDB" id="A0A0D1WNP2"/>
<keyword evidence="13" id="KW-0732">Signal</keyword>
<comment type="cofactor">
    <cofactor evidence="1 11">
        <name>FAD</name>
        <dbReference type="ChEBI" id="CHEBI:57692"/>
    </cofactor>
</comment>
<dbReference type="OMA" id="TDPDPNM"/>
<keyword evidence="6 11" id="KW-0274">FAD</keyword>
<dbReference type="InterPro" id="IPR007867">
    <property type="entry name" value="GMC_OxRtase_C"/>
</dbReference>
<evidence type="ECO:0000256" key="10">
    <source>
        <dbReference type="PIRSR" id="PIRSR000137-1"/>
    </source>
</evidence>
<evidence type="ECO:0000256" key="12">
    <source>
        <dbReference type="SAM" id="MobiDB-lite"/>
    </source>
</evidence>
<comment type="similarity">
    <text evidence="3">Belongs to the GMC oxidoreductase family.</text>
</comment>
<comment type="subcellular location">
    <subcellularLocation>
        <location evidence="2">Secreted</location>
        <location evidence="2">Cell wall</location>
    </subcellularLocation>
</comment>
<dbReference type="HOGENOM" id="CLU_002865_6_0_1"/>
<name>A0A0D1WNP2_EXOME</name>
<dbReference type="EC" id="1.1.3.4" evidence="9"/>
<feature type="binding site" evidence="11">
    <location>
        <position position="280"/>
    </location>
    <ligand>
        <name>FAD</name>
        <dbReference type="ChEBI" id="CHEBI:57692"/>
    </ligand>
</feature>
<dbReference type="InterPro" id="IPR012132">
    <property type="entry name" value="GMC_OxRdtase"/>
</dbReference>
<dbReference type="Gene3D" id="4.10.450.10">
    <property type="entry name" value="Glucose Oxidase, domain 2"/>
    <property type="match status" value="1"/>
</dbReference>
<evidence type="ECO:0000256" key="4">
    <source>
        <dbReference type="ARBA" id="ARBA00022512"/>
    </source>
</evidence>
<dbReference type="VEuPathDB" id="FungiDB:PV10_07932"/>
<feature type="active site" description="Proton donor" evidence="10">
    <location>
        <position position="563"/>
    </location>
</feature>
<gene>
    <name evidence="15" type="ORF">PV10_07932</name>
</gene>
<comment type="catalytic activity">
    <reaction evidence="8">
        <text>beta-D-glucose + O2 = D-glucono-1,5-lactone + H2O2</text>
        <dbReference type="Rhea" id="RHEA:11428"/>
        <dbReference type="ChEBI" id="CHEBI:15379"/>
        <dbReference type="ChEBI" id="CHEBI:15903"/>
        <dbReference type="ChEBI" id="CHEBI:16217"/>
        <dbReference type="ChEBI" id="CHEBI:16240"/>
        <dbReference type="EC" id="1.1.3.4"/>
    </reaction>
    <physiologicalReaction direction="left-to-right" evidence="8">
        <dbReference type="Rhea" id="RHEA:11429"/>
    </physiologicalReaction>
</comment>
<feature type="compositionally biased region" description="Low complexity" evidence="12">
    <location>
        <begin position="639"/>
        <end position="677"/>
    </location>
</feature>
<feature type="binding site" evidence="11">
    <location>
        <position position="126"/>
    </location>
    <ligand>
        <name>FAD</name>
        <dbReference type="ChEBI" id="CHEBI:57692"/>
    </ligand>
</feature>
<dbReference type="SUPFAM" id="SSF51905">
    <property type="entry name" value="FAD/NAD(P)-binding domain"/>
    <property type="match status" value="1"/>
</dbReference>
<dbReference type="PANTHER" id="PTHR11552">
    <property type="entry name" value="GLUCOSE-METHANOL-CHOLINE GMC OXIDOREDUCTASE"/>
    <property type="match status" value="1"/>
</dbReference>
<evidence type="ECO:0000256" key="7">
    <source>
        <dbReference type="ARBA" id="ARBA00023002"/>
    </source>
</evidence>
<dbReference type="RefSeq" id="XP_016222224.1">
    <property type="nucleotide sequence ID" value="XM_016372892.1"/>
</dbReference>
<dbReference type="GO" id="GO:0050660">
    <property type="term" value="F:flavin adenine dinucleotide binding"/>
    <property type="evidence" value="ECO:0007669"/>
    <property type="project" value="InterPro"/>
</dbReference>
<feature type="active site" description="Proton acceptor" evidence="10">
    <location>
        <position position="606"/>
    </location>
</feature>
<keyword evidence="16" id="KW-1185">Reference proteome</keyword>
<sequence>MRSEIILLLGVVGKLASAAPLDSEASEAHILGARNIVQQVSDSYDFIVVGGGLAGLVLGARLSEDSNHTVLVLESGGNGDEFRERIDTPSFAYFESLWPTELNWDFNTVPQTNANNNRLPWPRGKVLGGSSAINGLYMNRPGEIEINAWQEMLGDMDGADNWSWESFYEAMKKSENFTPPLSEVAEEAGLTWNAGSFGNSGPIHLTWPGYTFPLIHEWLVAAQSGGVANSRDTYGGENWGSYVTTSSINPANWTRSYSRSGYLDPLPPRSNYDVLANAHVTRILFNSSSPQNNITATGVEYTRDGGATKLTVQVNKEVILASGSVGSPTVLLYSGVGPKDVLDAAGVPVISELPGVGQHLQDHLSLGMQFTTDQETAGSIYASKGPESTDPKFLSFVNSGVAYVNASNLFGSGATDLVSETLSARDQYNPNPGAADVSAGYRAIFETTANKIVTSPLGVVEFLIGNTDDGIVNIGAALQHPFSHGSITIGSADPMDYPIIDPNYLANPTDVKILREGIKLIRRLSQTEPLSSSLTGESAPGSQVQSDEDWEDYMRQNVFTEYHPSSSCSMLPLEQGGVVDANLRVYGLSNVRVADASIPPISFSAHLMMSTYGIAEQASNIIRAFHNRPVIAETSLAVNSTSTSSNVNNTSSDVPATSSTSAAASASSTADTNNANPRWTEQSWSPFVTMAVLVTSLLAL</sequence>
<dbReference type="OrthoDB" id="269227at2759"/>
<dbReference type="PANTHER" id="PTHR11552:SF218">
    <property type="entry name" value="GLUCOSE-METHANOL-CHOLINE OXIDOREDUCTASE N-TERMINAL DOMAIN-CONTAINING PROTEIN"/>
    <property type="match status" value="1"/>
</dbReference>
<keyword evidence="4" id="KW-0134">Cell wall</keyword>
<protein>
    <recommendedName>
        <fullName evidence="9">glucose oxidase</fullName>
        <ecNumber evidence="9">1.1.3.4</ecNumber>
    </recommendedName>
</protein>
<evidence type="ECO:0000256" key="5">
    <source>
        <dbReference type="ARBA" id="ARBA00022630"/>
    </source>
</evidence>
<evidence type="ECO:0000256" key="9">
    <source>
        <dbReference type="ARBA" id="ARBA00049722"/>
    </source>
</evidence>
<reference evidence="15 16" key="1">
    <citation type="submission" date="2015-01" db="EMBL/GenBank/DDBJ databases">
        <title>The Genome Sequence of Exophiala mesophila CBS40295.</title>
        <authorList>
            <consortium name="The Broad Institute Genomics Platform"/>
            <person name="Cuomo C."/>
            <person name="de Hoog S."/>
            <person name="Gorbushina A."/>
            <person name="Stielow B."/>
            <person name="Teixiera M."/>
            <person name="Abouelleil A."/>
            <person name="Chapman S.B."/>
            <person name="Priest M."/>
            <person name="Young S.K."/>
            <person name="Wortman J."/>
            <person name="Nusbaum C."/>
            <person name="Birren B."/>
        </authorList>
    </citation>
    <scope>NUCLEOTIDE SEQUENCE [LARGE SCALE GENOMIC DNA]</scope>
    <source>
        <strain evidence="15 16">CBS 40295</strain>
    </source>
</reference>
<keyword evidence="7" id="KW-0560">Oxidoreductase</keyword>
<proteinExistence type="inferred from homology"/>
<evidence type="ECO:0000256" key="8">
    <source>
        <dbReference type="ARBA" id="ARBA00049435"/>
    </source>
</evidence>
<dbReference type="GeneID" id="27325777"/>
<dbReference type="InterPro" id="IPR036188">
    <property type="entry name" value="FAD/NAD-bd_sf"/>
</dbReference>
<evidence type="ECO:0000256" key="3">
    <source>
        <dbReference type="ARBA" id="ARBA00010790"/>
    </source>
</evidence>
<keyword evidence="5" id="KW-0285">Flavoprotein</keyword>
<evidence type="ECO:0000256" key="1">
    <source>
        <dbReference type="ARBA" id="ARBA00001974"/>
    </source>
</evidence>
<organism evidence="15 16">
    <name type="scientific">Exophiala mesophila</name>
    <name type="common">Black yeast-like fungus</name>
    <dbReference type="NCBI Taxonomy" id="212818"/>
    <lineage>
        <taxon>Eukaryota</taxon>
        <taxon>Fungi</taxon>
        <taxon>Dikarya</taxon>
        <taxon>Ascomycota</taxon>
        <taxon>Pezizomycotina</taxon>
        <taxon>Eurotiomycetes</taxon>
        <taxon>Chaetothyriomycetidae</taxon>
        <taxon>Chaetothyriales</taxon>
        <taxon>Herpotrichiellaceae</taxon>
        <taxon>Exophiala</taxon>
    </lineage>
</organism>
<evidence type="ECO:0000313" key="15">
    <source>
        <dbReference type="EMBL" id="KIV90650.1"/>
    </source>
</evidence>
<feature type="domain" description="Glucose-methanol-choline oxidoreductase N-terminal" evidence="14">
    <location>
        <begin position="323"/>
        <end position="337"/>
    </location>
</feature>
<accession>A0A0D1WNP2</accession>